<dbReference type="Gene3D" id="4.10.830.10">
    <property type="entry name" value="30s Ribosomal Protein S14, Chain N"/>
    <property type="match status" value="1"/>
</dbReference>
<dbReference type="NCBIfam" id="NF005974">
    <property type="entry name" value="PRK08061.1"/>
    <property type="match status" value="1"/>
</dbReference>
<dbReference type="GO" id="GO:0003735">
    <property type="term" value="F:structural constituent of ribosome"/>
    <property type="evidence" value="ECO:0007669"/>
    <property type="project" value="InterPro"/>
</dbReference>
<dbReference type="GO" id="GO:0006412">
    <property type="term" value="P:translation"/>
    <property type="evidence" value="ECO:0007669"/>
    <property type="project" value="UniProtKB-UniRule"/>
</dbReference>
<evidence type="ECO:0000256" key="4">
    <source>
        <dbReference type="ARBA" id="ARBA00022884"/>
    </source>
</evidence>
<dbReference type="EMBL" id="KT006939">
    <property type="protein sequence ID" value="AKQ00825.1"/>
    <property type="molecule type" value="Genomic_DNA"/>
</dbReference>
<dbReference type="InterPro" id="IPR043140">
    <property type="entry name" value="Ribosomal_uS14_sf"/>
</dbReference>
<dbReference type="PROSITE" id="PS00527">
    <property type="entry name" value="RIBOSOMAL_S14"/>
    <property type="match status" value="1"/>
</dbReference>
<keyword evidence="2 9" id="KW-0699">rRNA-binding</keyword>
<keyword evidence="1 9" id="KW-0479">Metal-binding</keyword>
<dbReference type="PANTHER" id="PTHR19836">
    <property type="entry name" value="30S RIBOSOMAL PROTEIN S14"/>
    <property type="match status" value="1"/>
</dbReference>
<organism evidence="10">
    <name type="scientific">uncultured delta proteobacterium Rifle_16ft_4_minimus_11275</name>
    <dbReference type="NCBI Taxonomy" id="1665173"/>
    <lineage>
        <taxon>Bacteria</taxon>
        <taxon>Deltaproteobacteria</taxon>
        <taxon>environmental samples</taxon>
    </lineage>
</organism>
<evidence type="ECO:0000256" key="7">
    <source>
        <dbReference type="ARBA" id="ARBA00035167"/>
    </source>
</evidence>
<evidence type="ECO:0000256" key="5">
    <source>
        <dbReference type="ARBA" id="ARBA00022980"/>
    </source>
</evidence>
<evidence type="ECO:0000256" key="2">
    <source>
        <dbReference type="ARBA" id="ARBA00022730"/>
    </source>
</evidence>
<dbReference type="InterPro" id="IPR018271">
    <property type="entry name" value="Ribosomal_uS14_CS"/>
</dbReference>
<name>A0A0H4T2D6_9DELT</name>
<dbReference type="GO" id="GO:0015935">
    <property type="term" value="C:small ribosomal subunit"/>
    <property type="evidence" value="ECO:0007669"/>
    <property type="project" value="TreeGrafter"/>
</dbReference>
<protein>
    <recommendedName>
        <fullName evidence="7 9">Small ribosomal subunit protein uS14</fullName>
    </recommendedName>
</protein>
<comment type="function">
    <text evidence="9">Binds 16S rRNA, required for the assembly of 30S particles and may also be responsible for determining the conformation of the 16S rRNA at the A site.</text>
</comment>
<keyword evidence="4 9" id="KW-0694">RNA-binding</keyword>
<evidence type="ECO:0000256" key="1">
    <source>
        <dbReference type="ARBA" id="ARBA00022723"/>
    </source>
</evidence>
<keyword evidence="6 9" id="KW-0687">Ribonucleoprotein</keyword>
<feature type="binding site" evidence="9">
    <location>
        <position position="40"/>
    </location>
    <ligand>
        <name>Zn(2+)</name>
        <dbReference type="ChEBI" id="CHEBI:29105"/>
    </ligand>
</feature>
<evidence type="ECO:0000256" key="3">
    <source>
        <dbReference type="ARBA" id="ARBA00022833"/>
    </source>
</evidence>
<keyword evidence="3 9" id="KW-0862">Zinc</keyword>
<dbReference type="FunFam" id="4.10.830.10:FF:000001">
    <property type="entry name" value="30S ribosomal protein S14 type Z"/>
    <property type="match status" value="1"/>
</dbReference>
<dbReference type="Pfam" id="PF00253">
    <property type="entry name" value="Ribosomal_S14"/>
    <property type="match status" value="1"/>
</dbReference>
<feature type="binding site" evidence="9">
    <location>
        <position position="24"/>
    </location>
    <ligand>
        <name>Zn(2+)</name>
        <dbReference type="ChEBI" id="CHEBI:29105"/>
    </ligand>
</feature>
<keyword evidence="5 9" id="KW-0689">Ribosomal protein</keyword>
<feature type="binding site" evidence="9">
    <location>
        <position position="27"/>
    </location>
    <ligand>
        <name>Zn(2+)</name>
        <dbReference type="ChEBI" id="CHEBI:29105"/>
    </ligand>
</feature>
<sequence>MAKKSLIAKAKRKKKFEVREYNRCPICGRSRAYYRKFDMCRLCMRKMALKGELPGVVKASW</sequence>
<evidence type="ECO:0000313" key="10">
    <source>
        <dbReference type="EMBL" id="AKQ00825.1"/>
    </source>
</evidence>
<dbReference type="GO" id="GO:0008270">
    <property type="term" value="F:zinc ion binding"/>
    <property type="evidence" value="ECO:0007669"/>
    <property type="project" value="UniProtKB-UniRule"/>
</dbReference>
<dbReference type="AlphaFoldDB" id="A0A0H4T2D6"/>
<evidence type="ECO:0000256" key="8">
    <source>
        <dbReference type="ARBA" id="ARBA00060857"/>
    </source>
</evidence>
<accession>A0A0H4T2D6</accession>
<dbReference type="InterPro" id="IPR001209">
    <property type="entry name" value="Ribosomal_uS14"/>
</dbReference>
<dbReference type="InterPro" id="IPR023053">
    <property type="entry name" value="Ribosomal_uS14_bact"/>
</dbReference>
<reference evidence="10" key="1">
    <citation type="journal article" date="2015" name="ISME J.">
        <title>Aquifer environment selects for microbial species cohorts in sediment and groundwater.</title>
        <authorList>
            <person name="Hug L.A."/>
            <person name="Thomas B.C."/>
            <person name="Brown C.T."/>
            <person name="Frischkorn K.R."/>
            <person name="Williams K.H."/>
            <person name="Tringe S.G."/>
            <person name="Banfield J.F."/>
        </authorList>
    </citation>
    <scope>NUCLEOTIDE SEQUENCE</scope>
</reference>
<dbReference type="PANTHER" id="PTHR19836:SF19">
    <property type="entry name" value="SMALL RIBOSOMAL SUBUNIT PROTEIN US14M"/>
    <property type="match status" value="1"/>
</dbReference>
<feature type="binding site" evidence="9">
    <location>
        <position position="43"/>
    </location>
    <ligand>
        <name>Zn(2+)</name>
        <dbReference type="ChEBI" id="CHEBI:29105"/>
    </ligand>
</feature>
<evidence type="ECO:0000256" key="9">
    <source>
        <dbReference type="HAMAP-Rule" id="MF_01364"/>
    </source>
</evidence>
<proteinExistence type="inferred from homology"/>
<dbReference type="SUPFAM" id="SSF57716">
    <property type="entry name" value="Glucocorticoid receptor-like (DNA-binding domain)"/>
    <property type="match status" value="1"/>
</dbReference>
<comment type="cofactor">
    <cofactor evidence="9">
        <name>Zn(2+)</name>
        <dbReference type="ChEBI" id="CHEBI:29105"/>
    </cofactor>
    <text evidence="9">Binds 1 zinc ion per subunit.</text>
</comment>
<dbReference type="HAMAP" id="MF_01364_B">
    <property type="entry name" value="Ribosomal_uS14_2_B"/>
    <property type="match status" value="1"/>
</dbReference>
<comment type="similarity">
    <text evidence="8 9">Belongs to the universal ribosomal protein uS14 family. Zinc-binding uS14 subfamily.</text>
</comment>
<dbReference type="GO" id="GO:0005737">
    <property type="term" value="C:cytoplasm"/>
    <property type="evidence" value="ECO:0007669"/>
    <property type="project" value="UniProtKB-ARBA"/>
</dbReference>
<comment type="subunit">
    <text evidence="9">Part of the 30S ribosomal subunit. Contacts proteins S3 and S10.</text>
</comment>
<gene>
    <name evidence="9 10" type="primary">rpsN</name>
    <name evidence="9" type="synonym">rpsZ</name>
</gene>
<dbReference type="GO" id="GO:0019843">
    <property type="term" value="F:rRNA binding"/>
    <property type="evidence" value="ECO:0007669"/>
    <property type="project" value="UniProtKB-UniRule"/>
</dbReference>
<evidence type="ECO:0000256" key="6">
    <source>
        <dbReference type="ARBA" id="ARBA00023274"/>
    </source>
</evidence>